<evidence type="ECO:0000256" key="1">
    <source>
        <dbReference type="SAM" id="MobiDB-lite"/>
    </source>
</evidence>
<gene>
    <name evidence="2" type="ORF">B4N89_20775</name>
</gene>
<dbReference type="AlphaFoldDB" id="A0A1T3P1P9"/>
<evidence type="ECO:0000313" key="3">
    <source>
        <dbReference type="Proteomes" id="UP000190037"/>
    </source>
</evidence>
<protein>
    <submittedName>
        <fullName evidence="2">Uncharacterized protein</fullName>
    </submittedName>
</protein>
<proteinExistence type="predicted"/>
<dbReference type="EMBL" id="MWQN01000001">
    <property type="protein sequence ID" value="OPC83049.1"/>
    <property type="molecule type" value="Genomic_DNA"/>
</dbReference>
<dbReference type="Proteomes" id="UP000190037">
    <property type="component" value="Unassembled WGS sequence"/>
</dbReference>
<organism evidence="2 3">
    <name type="scientific">Embleya scabrispora</name>
    <dbReference type="NCBI Taxonomy" id="159449"/>
    <lineage>
        <taxon>Bacteria</taxon>
        <taxon>Bacillati</taxon>
        <taxon>Actinomycetota</taxon>
        <taxon>Actinomycetes</taxon>
        <taxon>Kitasatosporales</taxon>
        <taxon>Streptomycetaceae</taxon>
        <taxon>Embleya</taxon>
    </lineage>
</organism>
<accession>A0A1T3P1P9</accession>
<dbReference type="RefSeq" id="WP_078977348.1">
    <property type="nucleotide sequence ID" value="NZ_MWQN01000001.1"/>
</dbReference>
<keyword evidence="3" id="KW-1185">Reference proteome</keyword>
<dbReference type="OrthoDB" id="3482161at2"/>
<reference evidence="2 3" key="1">
    <citation type="submission" date="2017-03" db="EMBL/GenBank/DDBJ databases">
        <title>Draft genome sequence of Streptomyces scabrisporus NF3, endophyte isolated from Amphipterygium adstringens.</title>
        <authorList>
            <person name="Vazquez M."/>
            <person name="Ceapa C.D."/>
            <person name="Rodriguez Luna D."/>
            <person name="Sanchez Esquivel S."/>
        </authorList>
    </citation>
    <scope>NUCLEOTIDE SEQUENCE [LARGE SCALE GENOMIC DNA]</scope>
    <source>
        <strain evidence="2 3">NF3</strain>
    </source>
</reference>
<name>A0A1T3P1P9_9ACTN</name>
<feature type="region of interest" description="Disordered" evidence="1">
    <location>
        <begin position="14"/>
        <end position="63"/>
    </location>
</feature>
<evidence type="ECO:0000313" key="2">
    <source>
        <dbReference type="EMBL" id="OPC83049.1"/>
    </source>
</evidence>
<dbReference type="STRING" id="159449.B4N89_20775"/>
<sequence>MSAHQDNLFGGAVTPTVLAGTRPPVSDDSAGVRRTKRQIADVAAGRHPLTGGGLNPKAPADARDKQAVGLRCGSCVHRIFQSGHGKTWPKCDAYGAAYLTHGAATDVRAWWPACGRHKPHTT</sequence>
<comment type="caution">
    <text evidence="2">The sequence shown here is derived from an EMBL/GenBank/DDBJ whole genome shotgun (WGS) entry which is preliminary data.</text>
</comment>